<dbReference type="EMBL" id="SESI01000001">
    <property type="protein sequence ID" value="TQQ82524.1"/>
    <property type="molecule type" value="Genomic_DNA"/>
</dbReference>
<feature type="domain" description="Pyrrolo-quinoline quinone repeat" evidence="1">
    <location>
        <begin position="149"/>
        <end position="291"/>
    </location>
</feature>
<dbReference type="SUPFAM" id="SSF50998">
    <property type="entry name" value="Quinoprotein alcohol dehydrogenase-like"/>
    <property type="match status" value="2"/>
</dbReference>
<keyword evidence="3" id="KW-1185">Reference proteome</keyword>
<proteinExistence type="predicted"/>
<dbReference type="Gene3D" id="2.40.10.480">
    <property type="match status" value="1"/>
</dbReference>
<evidence type="ECO:0000259" key="1">
    <source>
        <dbReference type="Pfam" id="PF13360"/>
    </source>
</evidence>
<dbReference type="PANTHER" id="PTHR34512">
    <property type="entry name" value="CELL SURFACE PROTEIN"/>
    <property type="match status" value="1"/>
</dbReference>
<dbReference type="Gene3D" id="2.130.10.10">
    <property type="entry name" value="YVTN repeat-like/Quinoprotein amine dehydrogenase"/>
    <property type="match status" value="1"/>
</dbReference>
<evidence type="ECO:0000313" key="2">
    <source>
        <dbReference type="EMBL" id="TQQ82524.1"/>
    </source>
</evidence>
<dbReference type="SMART" id="SM00564">
    <property type="entry name" value="PQQ"/>
    <property type="match status" value="6"/>
</dbReference>
<protein>
    <submittedName>
        <fullName evidence="2">Pyrrolo-quinoline quinone</fullName>
    </submittedName>
</protein>
<dbReference type="InterPro" id="IPR015943">
    <property type="entry name" value="WD40/YVTN_repeat-like_dom_sf"/>
</dbReference>
<gene>
    <name evidence="2" type="ORF">EWF95_05445</name>
</gene>
<dbReference type="PANTHER" id="PTHR34512:SF30">
    <property type="entry name" value="OUTER MEMBRANE PROTEIN ASSEMBLY FACTOR BAMB"/>
    <property type="match status" value="1"/>
</dbReference>
<organism evidence="2 3">
    <name type="scientific">Halonotius roseus</name>
    <dbReference type="NCBI Taxonomy" id="2511997"/>
    <lineage>
        <taxon>Archaea</taxon>
        <taxon>Methanobacteriati</taxon>
        <taxon>Methanobacteriota</taxon>
        <taxon>Stenosarchaea group</taxon>
        <taxon>Halobacteria</taxon>
        <taxon>Halobacteriales</taxon>
        <taxon>Haloferacaceae</taxon>
        <taxon>Halonotius</taxon>
    </lineage>
</organism>
<dbReference type="Proteomes" id="UP000315385">
    <property type="component" value="Unassembled WGS sequence"/>
</dbReference>
<reference evidence="2 3" key="1">
    <citation type="submission" date="2019-02" db="EMBL/GenBank/DDBJ databases">
        <title>Halonotius sp. a new haloqrchaeon isolated from saline water.</title>
        <authorList>
            <person name="Duran-Viseras A."/>
            <person name="Sanchez-Porro C."/>
            <person name="Ventosa A."/>
        </authorList>
    </citation>
    <scope>NUCLEOTIDE SEQUENCE [LARGE SCALE GENOMIC DNA]</scope>
    <source>
        <strain evidence="2 3">F9-27</strain>
    </source>
</reference>
<dbReference type="Gene3D" id="2.40.128.630">
    <property type="match status" value="1"/>
</dbReference>
<evidence type="ECO:0000313" key="3">
    <source>
        <dbReference type="Proteomes" id="UP000315385"/>
    </source>
</evidence>
<dbReference type="AlphaFoldDB" id="A0A544QSV5"/>
<dbReference type="InterPro" id="IPR002372">
    <property type="entry name" value="PQQ_rpt_dom"/>
</dbReference>
<dbReference type="InterPro" id="IPR018391">
    <property type="entry name" value="PQQ_b-propeller_rpt"/>
</dbReference>
<comment type="caution">
    <text evidence="2">The sequence shown here is derived from an EMBL/GenBank/DDBJ whole genome shotgun (WGS) entry which is preliminary data.</text>
</comment>
<dbReference type="InterPro" id="IPR011047">
    <property type="entry name" value="Quinoprotein_ADH-like_sf"/>
</dbReference>
<name>A0A544QSV5_9EURY</name>
<accession>A0A544QSV5</accession>
<sequence>MLPSVDSDRPLPNAPTGAWTQYGANGANTFTPGVSAPSKGNLAWTSEAFTRFQPVVADGIVYITNFDPSHDGSVIALDGQDGTEQWRTTLNASGANATAVVDGHCLIAYDTELVALDATTGDRIWSKSTNGFEHLVADDATGTVFVVSDNSIAAFSATAGKLRWETDRLRPVHAPAIHGGGLFAVGYVDETPSLVCLAVNDGSNRWQRDLSSVPESAAPVVTAEGVFLSDDRTLVVHDRETGARQRELYSFERESVGSPTTVAVADRTVFANSASGILAVDSETGRERWHRAESVSYPVGLCVGTETVVVPVDNPEFAPQKKTISAFDRKTGATRWYYAFDPGFHHHVTSSPALVDGAVFFTATHIDGLGALGDVPTRDN</sequence>
<dbReference type="Pfam" id="PF13360">
    <property type="entry name" value="PQQ_2"/>
    <property type="match status" value="1"/>
</dbReference>